<dbReference type="InterPro" id="IPR050726">
    <property type="entry name" value="mGluR"/>
</dbReference>
<evidence type="ECO:0000256" key="10">
    <source>
        <dbReference type="ARBA" id="ARBA00023180"/>
    </source>
</evidence>
<comment type="subcellular location">
    <subcellularLocation>
        <location evidence="1">Cell membrane</location>
        <topology evidence="1">Multi-pass membrane protein</topology>
    </subcellularLocation>
</comment>
<dbReference type="InterPro" id="IPR011500">
    <property type="entry name" value="GPCR_3_9-Cys_dom"/>
</dbReference>
<dbReference type="PANTHER" id="PTHR24060">
    <property type="entry name" value="METABOTROPIC GLUTAMATE RECEPTOR"/>
    <property type="match status" value="1"/>
</dbReference>
<evidence type="ECO:0000313" key="15">
    <source>
        <dbReference type="Proteomes" id="UP000085678"/>
    </source>
</evidence>
<dbReference type="InterPro" id="IPR038550">
    <property type="entry name" value="GPCR_3_9-Cys_sf"/>
</dbReference>
<dbReference type="FunFam" id="3.40.50.2300:FF:000145">
    <property type="entry name" value="Glutamate receptor, metabotropic"/>
    <property type="match status" value="1"/>
</dbReference>
<dbReference type="InterPro" id="IPR001828">
    <property type="entry name" value="ANF_lig-bd_rcpt"/>
</dbReference>
<dbReference type="FunFam" id="2.10.50.30:FF:000004">
    <property type="entry name" value="Taste receptor type 1 member 3-like protein"/>
    <property type="match status" value="1"/>
</dbReference>
<keyword evidence="8 12" id="KW-0472">Membrane</keyword>
<keyword evidence="5 13" id="KW-0732">Signal</keyword>
<feature type="transmembrane region" description="Helical" evidence="12">
    <location>
        <begin position="793"/>
        <end position="816"/>
    </location>
</feature>
<dbReference type="GeneID" id="106173210"/>
<organism evidence="15 16">
    <name type="scientific">Lingula anatina</name>
    <name type="common">Brachiopod</name>
    <name type="synonym">Lingula unguis</name>
    <dbReference type="NCBI Taxonomy" id="7574"/>
    <lineage>
        <taxon>Eukaryota</taxon>
        <taxon>Metazoa</taxon>
        <taxon>Spiralia</taxon>
        <taxon>Lophotrochozoa</taxon>
        <taxon>Brachiopoda</taxon>
        <taxon>Linguliformea</taxon>
        <taxon>Lingulata</taxon>
        <taxon>Lingulida</taxon>
        <taxon>Linguloidea</taxon>
        <taxon>Lingulidae</taxon>
        <taxon>Lingula</taxon>
    </lineage>
</organism>
<gene>
    <name evidence="16" type="primary">LOC106173210</name>
</gene>
<feature type="chain" id="PRO_5010328094" evidence="13">
    <location>
        <begin position="25"/>
        <end position="1154"/>
    </location>
</feature>
<evidence type="ECO:0000256" key="8">
    <source>
        <dbReference type="ARBA" id="ARBA00023136"/>
    </source>
</evidence>
<feature type="transmembrane region" description="Helical" evidence="12">
    <location>
        <begin position="663"/>
        <end position="685"/>
    </location>
</feature>
<dbReference type="PRINTS" id="PR00248">
    <property type="entry name" value="GPCRMGR"/>
</dbReference>
<feature type="transmembrane region" description="Helical" evidence="12">
    <location>
        <begin position="822"/>
        <end position="843"/>
    </location>
</feature>
<dbReference type="STRING" id="7574.A0A1S3JII6"/>
<dbReference type="Pfam" id="PF07562">
    <property type="entry name" value="NCD3G"/>
    <property type="match status" value="1"/>
</dbReference>
<dbReference type="InParanoid" id="A0A1S3JII6"/>
<evidence type="ECO:0000256" key="4">
    <source>
        <dbReference type="ARBA" id="ARBA00022692"/>
    </source>
</evidence>
<reference evidence="16" key="1">
    <citation type="submission" date="2025-08" db="UniProtKB">
        <authorList>
            <consortium name="RefSeq"/>
        </authorList>
    </citation>
    <scope>IDENTIFICATION</scope>
    <source>
        <tissue evidence="16">Gonads</tissue>
    </source>
</reference>
<dbReference type="Gene3D" id="3.40.50.2300">
    <property type="match status" value="2"/>
</dbReference>
<keyword evidence="11" id="KW-0807">Transducer</keyword>
<keyword evidence="4 12" id="KW-0812">Transmembrane</keyword>
<dbReference type="OrthoDB" id="425344at2759"/>
<evidence type="ECO:0000256" key="1">
    <source>
        <dbReference type="ARBA" id="ARBA00004651"/>
    </source>
</evidence>
<evidence type="ECO:0000256" key="12">
    <source>
        <dbReference type="SAM" id="Phobius"/>
    </source>
</evidence>
<evidence type="ECO:0000256" key="6">
    <source>
        <dbReference type="ARBA" id="ARBA00022989"/>
    </source>
</evidence>
<feature type="transmembrane region" description="Helical" evidence="12">
    <location>
        <begin position="755"/>
        <end position="781"/>
    </location>
</feature>
<dbReference type="Pfam" id="PF00003">
    <property type="entry name" value="7tm_3"/>
    <property type="match status" value="1"/>
</dbReference>
<feature type="transmembrane region" description="Helical" evidence="12">
    <location>
        <begin position="715"/>
        <end position="735"/>
    </location>
</feature>
<dbReference type="Proteomes" id="UP000085678">
    <property type="component" value="Unplaced"/>
</dbReference>
<comment type="similarity">
    <text evidence="2">Belongs to the G-protein coupled receptor 3 family.</text>
</comment>
<proteinExistence type="inferred from homology"/>
<evidence type="ECO:0000256" key="13">
    <source>
        <dbReference type="SAM" id="SignalP"/>
    </source>
</evidence>
<keyword evidence="3" id="KW-1003">Cell membrane</keyword>
<dbReference type="KEGG" id="lak:106173210"/>
<evidence type="ECO:0000256" key="9">
    <source>
        <dbReference type="ARBA" id="ARBA00023170"/>
    </source>
</evidence>
<dbReference type="PROSITE" id="PS50259">
    <property type="entry name" value="G_PROTEIN_RECEP_F3_4"/>
    <property type="match status" value="1"/>
</dbReference>
<accession>A0A1S3JII6</accession>
<evidence type="ECO:0000256" key="2">
    <source>
        <dbReference type="ARBA" id="ARBA00007242"/>
    </source>
</evidence>
<keyword evidence="15" id="KW-1185">Reference proteome</keyword>
<dbReference type="InterPro" id="IPR028082">
    <property type="entry name" value="Peripla_BP_I"/>
</dbReference>
<evidence type="ECO:0000259" key="14">
    <source>
        <dbReference type="PROSITE" id="PS50259"/>
    </source>
</evidence>
<keyword evidence="10" id="KW-0325">Glycoprotein</keyword>
<dbReference type="PRINTS" id="PR00593">
    <property type="entry name" value="MTABOTROPICR"/>
</dbReference>
<feature type="transmembrane region" description="Helical" evidence="12">
    <location>
        <begin position="602"/>
        <end position="627"/>
    </location>
</feature>
<dbReference type="GO" id="GO:0005886">
    <property type="term" value="C:plasma membrane"/>
    <property type="evidence" value="ECO:0007669"/>
    <property type="project" value="UniProtKB-SubCell"/>
</dbReference>
<feature type="domain" description="G-protein coupled receptors family 3 profile" evidence="14">
    <location>
        <begin position="602"/>
        <end position="866"/>
    </location>
</feature>
<feature type="signal peptide" evidence="13">
    <location>
        <begin position="1"/>
        <end position="24"/>
    </location>
</feature>
<dbReference type="InterPro" id="IPR000337">
    <property type="entry name" value="GPCR_3"/>
</dbReference>
<dbReference type="CDD" id="cd06362">
    <property type="entry name" value="PBP1_mGluR"/>
    <property type="match status" value="1"/>
</dbReference>
<evidence type="ECO:0000256" key="5">
    <source>
        <dbReference type="ARBA" id="ARBA00022729"/>
    </source>
</evidence>
<dbReference type="SUPFAM" id="SSF53822">
    <property type="entry name" value="Periplasmic binding protein-like I"/>
    <property type="match status" value="1"/>
</dbReference>
<dbReference type="Gene3D" id="2.10.50.30">
    <property type="entry name" value="GPCR, family 3, nine cysteines domain"/>
    <property type="match status" value="1"/>
</dbReference>
<keyword evidence="7" id="KW-0297">G-protein coupled receptor</keyword>
<dbReference type="InterPro" id="IPR017978">
    <property type="entry name" value="GPCR_3_C"/>
</dbReference>
<protein>
    <submittedName>
        <fullName evidence="16">Metabotropic glutamate receptor 2-like</fullName>
    </submittedName>
</protein>
<dbReference type="GO" id="GO:0004930">
    <property type="term" value="F:G protein-coupled receptor activity"/>
    <property type="evidence" value="ECO:0007669"/>
    <property type="project" value="UniProtKB-KW"/>
</dbReference>
<evidence type="ECO:0000313" key="16">
    <source>
        <dbReference type="RefSeq" id="XP_013409714.1"/>
    </source>
</evidence>
<name>A0A1S3JII6_LINAN</name>
<evidence type="ECO:0000256" key="11">
    <source>
        <dbReference type="ARBA" id="ARBA00023224"/>
    </source>
</evidence>
<dbReference type="InterPro" id="IPR000162">
    <property type="entry name" value="GPCR_3_mtglu_rcpt"/>
</dbReference>
<dbReference type="Pfam" id="PF01094">
    <property type="entry name" value="ANF_receptor"/>
    <property type="match status" value="1"/>
</dbReference>
<dbReference type="CDD" id="cd15045">
    <property type="entry name" value="7tmC_mGluRs"/>
    <property type="match status" value="1"/>
</dbReference>
<evidence type="ECO:0000256" key="3">
    <source>
        <dbReference type="ARBA" id="ARBA00022475"/>
    </source>
</evidence>
<sequence length="1154" mass="127815">MLQHFIFTVMILTHHVLFKHAVLGEPNRYAIIPGDVLIGAIFPVHASASNPDSTQHSSHCGHIQEQDGIQPLEALMYTVDKINSDSSFLPGFSLGAVSLDSCDNTAYALEQSVEFVKLLVARISGDDGLSYTCPNGTKPKLVPGSVDFHKMVGVVGGASSTVSIYVANLLQLFKVPQISYLSTSPDLSNKERFPYFQRTVPSDLNQAQAIVELLKQNQWTYISAVYVDSNYGLKGFSELEKRAEKAEICFALRLKVPVDPNVGNYRDVVEALFEKQEARVVVLYLDTPQARALFAAVNSTLNGKRQRRNKLIWIGSDAWSARQSVVEELEHVVEDAITVQPLAEILPGFDDYFTSLNPIDNKRNPWFPEFWAEHFKCDYGGHSGGEVVNEFSRRECTGREKISLSTGYRQQMYFHFVKDAVYAFAHALKNMHSAYCGANFTGLCEAMEPEKLNGTALLHFIKTVNFTDKASGREFAFVNGVDGPPRYTYVHFKKFKGSEYRWHLVGNYSGVYEIPQLDLSPVFLQDLRLYPASSCKEKCSPGQAQVHLKDNSCCWVCTNCTENQFLPTPDKCDTCALGTWPNSHYNACEPLPLTYMSHVNGWGIGSCVFAVIGMVVCIVIGAVFHVYRDTPVIKASGRELSYVLLAGIFLSYSSPLIFVAKPSAATCALTRILLGVCYTVCYAAILTKTNRISRIFLHDSSSTTKTKFTDPKSSLMIVFCFTSVELVILAVWLIAIRPDIAHSYPTSRDNILICAGANGVGYLIALAYPFLLIILCTVYAVKTRKTPDGFNEARYIAFTNYTTCVLWLAFVPMYIATPTHDIRVFTMCMAVALSGTVQLACLFMPKLYIVLLHPEKNTREAVMTKKRSMSNTSGWSNSHMIYGENNVHLTIPATDNRSSGIMSMDSAFNLSHATDSIGLGSTPHCASTQETQITVETSAATNGDVLRENRARTHSLTTDQNEHDLKRKSGSCDGVNQIQNDTGVFGDNNIFPTSRSDPNLLSVTSFGDGIIRPFATSTPRTGSRDVHVDSTKEDLSSWRSLRQIHSAPNSRPRSPVTLRYSKSERLSGSHQQLHSRDEVGIRTHPVISASVVSNFPLDISSDGNKSHSFAQEATTCTQKAQKRLDFEDADTGAKRNKIGSKRYDRCNQDGNGCI</sequence>
<dbReference type="RefSeq" id="XP_013409714.1">
    <property type="nucleotide sequence ID" value="XM_013554260.1"/>
</dbReference>
<evidence type="ECO:0000256" key="7">
    <source>
        <dbReference type="ARBA" id="ARBA00023040"/>
    </source>
</evidence>
<dbReference type="AlphaFoldDB" id="A0A1S3JII6"/>
<keyword evidence="6 12" id="KW-1133">Transmembrane helix</keyword>
<feature type="transmembrane region" description="Helical" evidence="12">
    <location>
        <begin position="639"/>
        <end position="657"/>
    </location>
</feature>
<keyword evidence="9" id="KW-0675">Receptor</keyword>